<organism evidence="2 3">
    <name type="scientific">Mytilus coruscus</name>
    <name type="common">Sea mussel</name>
    <dbReference type="NCBI Taxonomy" id="42192"/>
    <lineage>
        <taxon>Eukaryota</taxon>
        <taxon>Metazoa</taxon>
        <taxon>Spiralia</taxon>
        <taxon>Lophotrochozoa</taxon>
        <taxon>Mollusca</taxon>
        <taxon>Bivalvia</taxon>
        <taxon>Autobranchia</taxon>
        <taxon>Pteriomorphia</taxon>
        <taxon>Mytilida</taxon>
        <taxon>Mytiloidea</taxon>
        <taxon>Mytilidae</taxon>
        <taxon>Mytilinae</taxon>
        <taxon>Mytilus</taxon>
    </lineage>
</organism>
<sequence length="278" mass="31928">MIDRGWTIEELKAFVITRFPNHPLHLVDFKFARCKKGSRQEMNIIRPTSVAELAREIKAGKIYIIPMKQLPGTKDDNDPANTTVDDDDLPSLRSDSPYRQISGTDNESDSISVAKDDSDIPACSSTMSTVCPKCHRTVNEGQCIHCRQDQEYEESLATDRERDRRSEERTFQENRQQEEARKEEDRLQEIRNRRKNRLPIEPTSGIKLKFRTNSSWNDFTRSFLPSDEVNPKVSTTEPVTINKENNTLTADDPTLSHPGTSHDRQIRPQRRAASACNR</sequence>
<name>A0A6J8BCP2_MYTCO</name>
<feature type="compositionally biased region" description="Polar residues" evidence="1">
    <location>
        <begin position="99"/>
        <end position="111"/>
    </location>
</feature>
<feature type="region of interest" description="Disordered" evidence="1">
    <location>
        <begin position="69"/>
        <end position="119"/>
    </location>
</feature>
<feature type="compositionally biased region" description="Basic and acidic residues" evidence="1">
    <location>
        <begin position="157"/>
        <end position="187"/>
    </location>
</feature>
<feature type="region of interest" description="Disordered" evidence="1">
    <location>
        <begin position="241"/>
        <end position="278"/>
    </location>
</feature>
<accession>A0A6J8BCP2</accession>
<protein>
    <submittedName>
        <fullName evidence="2">Uncharacterized protein</fullName>
    </submittedName>
</protein>
<dbReference type="EMBL" id="CACVKT020003091">
    <property type="protein sequence ID" value="CAC5381695.1"/>
    <property type="molecule type" value="Genomic_DNA"/>
</dbReference>
<dbReference type="OrthoDB" id="2384350at2759"/>
<evidence type="ECO:0000313" key="3">
    <source>
        <dbReference type="Proteomes" id="UP000507470"/>
    </source>
</evidence>
<reference evidence="2 3" key="1">
    <citation type="submission" date="2020-06" db="EMBL/GenBank/DDBJ databases">
        <authorList>
            <person name="Li R."/>
            <person name="Bekaert M."/>
        </authorList>
    </citation>
    <scope>NUCLEOTIDE SEQUENCE [LARGE SCALE GENOMIC DNA]</scope>
    <source>
        <strain evidence="3">wild</strain>
    </source>
</reference>
<gene>
    <name evidence="2" type="ORF">MCOR_17566</name>
</gene>
<feature type="region of interest" description="Disordered" evidence="1">
    <location>
        <begin position="154"/>
        <end position="187"/>
    </location>
</feature>
<dbReference type="Proteomes" id="UP000507470">
    <property type="component" value="Unassembled WGS sequence"/>
</dbReference>
<evidence type="ECO:0000313" key="2">
    <source>
        <dbReference type="EMBL" id="CAC5381695.1"/>
    </source>
</evidence>
<keyword evidence="3" id="KW-1185">Reference proteome</keyword>
<evidence type="ECO:0000256" key="1">
    <source>
        <dbReference type="SAM" id="MobiDB-lite"/>
    </source>
</evidence>
<proteinExistence type="predicted"/>
<dbReference type="AlphaFoldDB" id="A0A6J8BCP2"/>